<gene>
    <name evidence="1" type="ORF">NB645_06345</name>
</gene>
<dbReference type="RefSeq" id="WP_269263936.1">
    <property type="nucleotide sequence ID" value="NZ_CP098248.1"/>
</dbReference>
<dbReference type="Proteomes" id="UP001164794">
    <property type="component" value="Chromosome"/>
</dbReference>
<keyword evidence="2" id="KW-1185">Reference proteome</keyword>
<dbReference type="EMBL" id="CP098248">
    <property type="protein sequence ID" value="WAV96459.1"/>
    <property type="molecule type" value="Genomic_DNA"/>
</dbReference>
<reference evidence="1" key="1">
    <citation type="journal article" date="2022" name="Front. Microbiol.">
        <title>New perspectives on an old grouping: The genomic and phenotypic variability of Oxalobacter formigenes and the implications for calcium oxalate stone prevention.</title>
        <authorList>
            <person name="Chmiel J.A."/>
            <person name="Carr C."/>
            <person name="Stuivenberg G.A."/>
            <person name="Venema R."/>
            <person name="Chanyi R.M."/>
            <person name="Al K.F."/>
            <person name="Giguere D."/>
            <person name="Say H."/>
            <person name="Akouris P.P."/>
            <person name="Dominguez Romero S.A."/>
            <person name="Kwong A."/>
            <person name="Tai V."/>
            <person name="Koval S.F."/>
            <person name="Razvi H."/>
            <person name="Bjazevic J."/>
            <person name="Burton J.P."/>
        </authorList>
    </citation>
    <scope>NUCLEOTIDE SEQUENCE</scope>
    <source>
        <strain evidence="1">HOxNP-1</strain>
    </source>
</reference>
<organism evidence="1 2">
    <name type="scientific">Oxalobacter aliiformigenes</name>
    <dbReference type="NCBI Taxonomy" id="2946593"/>
    <lineage>
        <taxon>Bacteria</taxon>
        <taxon>Pseudomonadati</taxon>
        <taxon>Pseudomonadota</taxon>
        <taxon>Betaproteobacteria</taxon>
        <taxon>Burkholderiales</taxon>
        <taxon>Oxalobacteraceae</taxon>
        <taxon>Oxalobacter</taxon>
    </lineage>
</organism>
<name>A0ABY7JFP0_9BURK</name>
<protein>
    <submittedName>
        <fullName evidence="1">Uncharacterized protein</fullName>
    </submittedName>
</protein>
<evidence type="ECO:0000313" key="1">
    <source>
        <dbReference type="EMBL" id="WAV96459.1"/>
    </source>
</evidence>
<accession>A0ABY7JFP0</accession>
<evidence type="ECO:0000313" key="2">
    <source>
        <dbReference type="Proteomes" id="UP001164794"/>
    </source>
</evidence>
<proteinExistence type="predicted"/>
<sequence>MKRDGSRAKVYSGCNLMVLERTSRPDMRQVPWGTCQMTSDQAGNETAGGEIVLA</sequence>